<evidence type="ECO:0000256" key="3">
    <source>
        <dbReference type="ARBA" id="ARBA00023163"/>
    </source>
</evidence>
<evidence type="ECO:0000259" key="4">
    <source>
        <dbReference type="PROSITE" id="PS01124"/>
    </source>
</evidence>
<dbReference type="PANTHER" id="PTHR46796:SF10">
    <property type="entry name" value="TRANSCRIPTIONAL ACTIVATOR FEAR"/>
    <property type="match status" value="1"/>
</dbReference>
<evidence type="ECO:0000256" key="2">
    <source>
        <dbReference type="ARBA" id="ARBA00023125"/>
    </source>
</evidence>
<evidence type="ECO:0000313" key="5">
    <source>
        <dbReference type="EMBL" id="QCF25607.1"/>
    </source>
</evidence>
<feature type="domain" description="HTH araC/xylS-type" evidence="4">
    <location>
        <begin position="163"/>
        <end position="261"/>
    </location>
</feature>
<evidence type="ECO:0000313" key="6">
    <source>
        <dbReference type="Proteomes" id="UP000298049"/>
    </source>
</evidence>
<dbReference type="InterPro" id="IPR050204">
    <property type="entry name" value="AraC_XylS_family_regulators"/>
</dbReference>
<dbReference type="Gene3D" id="1.10.10.60">
    <property type="entry name" value="Homeodomain-like"/>
    <property type="match status" value="1"/>
</dbReference>
<dbReference type="RefSeq" id="WP_136548062.1">
    <property type="nucleotide sequence ID" value="NZ_CP031093.1"/>
</dbReference>
<dbReference type="EMBL" id="CP031093">
    <property type="protein sequence ID" value="QCF25607.1"/>
    <property type="molecule type" value="Genomic_DNA"/>
</dbReference>
<keyword evidence="6" id="KW-1185">Reference proteome</keyword>
<dbReference type="PROSITE" id="PS01124">
    <property type="entry name" value="HTH_ARAC_FAMILY_2"/>
    <property type="match status" value="1"/>
</dbReference>
<proteinExistence type="predicted"/>
<keyword evidence="1" id="KW-0805">Transcription regulation</keyword>
<dbReference type="SMART" id="SM00342">
    <property type="entry name" value="HTH_ARAC"/>
    <property type="match status" value="1"/>
</dbReference>
<evidence type="ECO:0000256" key="1">
    <source>
        <dbReference type="ARBA" id="ARBA00023015"/>
    </source>
</evidence>
<dbReference type="AlphaFoldDB" id="A0A4P7XIA6"/>
<dbReference type="GO" id="GO:0043565">
    <property type="term" value="F:sequence-specific DNA binding"/>
    <property type="evidence" value="ECO:0007669"/>
    <property type="project" value="InterPro"/>
</dbReference>
<dbReference type="InterPro" id="IPR009057">
    <property type="entry name" value="Homeodomain-like_sf"/>
</dbReference>
<accession>A0A4P7XIA6</accession>
<organism evidence="5 6">
    <name type="scientific">Hydrocarboniclastica marina</name>
    <dbReference type="NCBI Taxonomy" id="2259620"/>
    <lineage>
        <taxon>Bacteria</taxon>
        <taxon>Pseudomonadati</taxon>
        <taxon>Pseudomonadota</taxon>
        <taxon>Gammaproteobacteria</taxon>
        <taxon>Alteromonadales</taxon>
        <taxon>Alteromonadaceae</taxon>
        <taxon>Hydrocarboniclastica</taxon>
    </lineage>
</organism>
<reference evidence="5 6" key="1">
    <citation type="submission" date="2018-07" db="EMBL/GenBank/DDBJ databases">
        <title>Marsedoiliclastica nanhaica gen. nov. sp. nov., a novel marine hydrocarbonoclastic bacterium isolated from an in-situ enriched hydrocarbon-degrading consortium in deep-sea sediment.</title>
        <authorList>
            <person name="Dong C."/>
            <person name="Ma T."/>
            <person name="Liu R."/>
            <person name="Shao Z."/>
        </authorList>
    </citation>
    <scope>NUCLEOTIDE SEQUENCE [LARGE SCALE GENOMIC DNA]</scope>
    <source>
        <strain evidence="6">soil36-7</strain>
    </source>
</reference>
<gene>
    <name evidence="5" type="ORF">soil367_06570</name>
</gene>
<dbReference type="Proteomes" id="UP000298049">
    <property type="component" value="Chromosome"/>
</dbReference>
<dbReference type="SUPFAM" id="SSF46689">
    <property type="entry name" value="Homeodomain-like"/>
    <property type="match status" value="2"/>
</dbReference>
<dbReference type="InterPro" id="IPR014710">
    <property type="entry name" value="RmlC-like_jellyroll"/>
</dbReference>
<dbReference type="InterPro" id="IPR018060">
    <property type="entry name" value="HTH_AraC"/>
</dbReference>
<dbReference type="KEGG" id="hmi:soil367_06570"/>
<keyword evidence="2" id="KW-0238">DNA-binding</keyword>
<keyword evidence="3" id="KW-0804">Transcription</keyword>
<dbReference type="Gene3D" id="2.60.120.10">
    <property type="entry name" value="Jelly Rolls"/>
    <property type="match status" value="1"/>
</dbReference>
<protein>
    <submittedName>
        <fullName evidence="5">AraC family transcriptional regulator</fullName>
    </submittedName>
</protein>
<dbReference type="OrthoDB" id="9809338at2"/>
<dbReference type="PANTHER" id="PTHR46796">
    <property type="entry name" value="HTH-TYPE TRANSCRIPTIONAL ACTIVATOR RHAS-RELATED"/>
    <property type="match status" value="1"/>
</dbReference>
<dbReference type="Pfam" id="PF12833">
    <property type="entry name" value="HTH_18"/>
    <property type="match status" value="1"/>
</dbReference>
<name>A0A4P7XIA6_9ALTE</name>
<sequence>MVEAQLMHLPDSGAHPRHQHNHYQVVVGLTGEADIDVEGQHAHLDGAHACVLPANIAHNYGGNTRNNVLVINLDHQMAAFQQPAHPQYEFLNRFFDHPRQVSLDESLQSLTQACSMQLQRLGHDPVIQHHLATALLQCMGSRLADVGEACDRSADMPKSKDLERIDRYIDANLHRRISVEDLAASVCLSRSHFHELFRQQLGQTPHQYLIRARLERAQILIEETGLPLWDISQRTGFSSQSALTNAMRKHMGVIPSSFDRPSLQRHFRRRACSPPWFDPESPPASESV</sequence>
<dbReference type="InterPro" id="IPR011051">
    <property type="entry name" value="RmlC_Cupin_sf"/>
</dbReference>
<dbReference type="GO" id="GO:0003700">
    <property type="term" value="F:DNA-binding transcription factor activity"/>
    <property type="evidence" value="ECO:0007669"/>
    <property type="project" value="InterPro"/>
</dbReference>
<dbReference type="SUPFAM" id="SSF51182">
    <property type="entry name" value="RmlC-like cupins"/>
    <property type="match status" value="1"/>
</dbReference>